<proteinExistence type="predicted"/>
<accession>A0ABD1B3P4</accession>
<dbReference type="Pfam" id="PF07727">
    <property type="entry name" value="RVT_2"/>
    <property type="match status" value="1"/>
</dbReference>
<reference evidence="2 3" key="1">
    <citation type="submission" date="2024-04" db="EMBL/GenBank/DDBJ databases">
        <title>Genome assembly C_amara_ONT_v2.</title>
        <authorList>
            <person name="Yant L."/>
            <person name="Moore C."/>
            <person name="Slenker M."/>
        </authorList>
    </citation>
    <scope>NUCLEOTIDE SEQUENCE [LARGE SCALE GENOMIC DNA]</scope>
    <source>
        <tissue evidence="2">Leaf</tissue>
    </source>
</reference>
<gene>
    <name evidence="2" type="ORF">V5N11_028196</name>
</gene>
<dbReference type="InterPro" id="IPR013103">
    <property type="entry name" value="RVT_2"/>
</dbReference>
<keyword evidence="3" id="KW-1185">Reference proteome</keyword>
<evidence type="ECO:0000313" key="3">
    <source>
        <dbReference type="Proteomes" id="UP001558713"/>
    </source>
</evidence>
<feature type="domain" description="Reverse transcriptase Ty1/copia-type" evidence="1">
    <location>
        <begin position="1"/>
        <end position="162"/>
    </location>
</feature>
<organism evidence="2 3">
    <name type="scientific">Cardamine amara subsp. amara</name>
    <dbReference type="NCBI Taxonomy" id="228776"/>
    <lineage>
        <taxon>Eukaryota</taxon>
        <taxon>Viridiplantae</taxon>
        <taxon>Streptophyta</taxon>
        <taxon>Embryophyta</taxon>
        <taxon>Tracheophyta</taxon>
        <taxon>Spermatophyta</taxon>
        <taxon>Magnoliopsida</taxon>
        <taxon>eudicotyledons</taxon>
        <taxon>Gunneridae</taxon>
        <taxon>Pentapetalae</taxon>
        <taxon>rosids</taxon>
        <taxon>malvids</taxon>
        <taxon>Brassicales</taxon>
        <taxon>Brassicaceae</taxon>
        <taxon>Cardamineae</taxon>
        <taxon>Cardamine</taxon>
    </lineage>
</organism>
<protein>
    <submittedName>
        <fullName evidence="2">Retrovirus-related Pol polyprotein from transposon RE2</fullName>
    </submittedName>
</protein>
<evidence type="ECO:0000259" key="1">
    <source>
        <dbReference type="Pfam" id="PF07727"/>
    </source>
</evidence>
<dbReference type="InterPro" id="IPR043502">
    <property type="entry name" value="DNA/RNA_pol_sf"/>
</dbReference>
<dbReference type="EMBL" id="JBANAX010000345">
    <property type="protein sequence ID" value="KAL1213292.1"/>
    <property type="molecule type" value="Genomic_DNA"/>
</dbReference>
<dbReference type="SUPFAM" id="SSF56672">
    <property type="entry name" value="DNA/RNA polymerases"/>
    <property type="match status" value="1"/>
</dbReference>
<dbReference type="PANTHER" id="PTHR11439">
    <property type="entry name" value="GAG-POL-RELATED RETROTRANSPOSON"/>
    <property type="match status" value="1"/>
</dbReference>
<sequence length="257" mass="29799">MDVYNAFLHGDLTEEIYMKLPPGFQSKHPNKVCRLHKSLYGLKQTPRCWFEKLSTTLKEYGFKQALTDYSLFTLERDDHRIHILVYVDDLIITGNSMKATEEFKTYLSTCFHMKDLGPLKYFLGIEVARNSTGIYICQRKYALDIICETCLLGAKPASFPLEQNNKLATSASPLLIEPQKYRRLLGRMIYLVVTRPDLAFSVHFLAQFMQKPREDHWEAALRIVRYLKADPGQGVLLRRDGDFRITRWCDSTGAHVH</sequence>
<evidence type="ECO:0000313" key="2">
    <source>
        <dbReference type="EMBL" id="KAL1213292.1"/>
    </source>
</evidence>
<dbReference type="Proteomes" id="UP001558713">
    <property type="component" value="Unassembled WGS sequence"/>
</dbReference>
<name>A0ABD1B3P4_CARAN</name>
<comment type="caution">
    <text evidence="2">The sequence shown here is derived from an EMBL/GenBank/DDBJ whole genome shotgun (WGS) entry which is preliminary data.</text>
</comment>
<dbReference type="PANTHER" id="PTHR11439:SF462">
    <property type="match status" value="1"/>
</dbReference>
<dbReference type="AlphaFoldDB" id="A0ABD1B3P4"/>